<dbReference type="PANTHER" id="PTHR30546:SF23">
    <property type="entry name" value="FLAVOPROTEIN-LIKE PROTEIN YCP4-RELATED"/>
    <property type="match status" value="1"/>
</dbReference>
<accession>A0A168SAT3</accession>
<dbReference type="InterPro" id="IPR005025">
    <property type="entry name" value="FMN_Rdtase-like_dom"/>
</dbReference>
<dbReference type="PANTHER" id="PTHR30546">
    <property type="entry name" value="FLAVODOXIN-RELATED PROTEIN WRBA-RELATED"/>
    <property type="match status" value="1"/>
</dbReference>
<dbReference type="FunCoup" id="A0A168SAT3">
    <property type="interactions" value="182"/>
</dbReference>
<dbReference type="Proteomes" id="UP000078561">
    <property type="component" value="Unassembled WGS sequence"/>
</dbReference>
<keyword evidence="2" id="KW-0472">Membrane</keyword>
<name>A0A168SAT3_ABSGL</name>
<dbReference type="InterPro" id="IPR008254">
    <property type="entry name" value="Flavodoxin/NO_synth"/>
</dbReference>
<keyword evidence="5" id="KW-1185">Reference proteome</keyword>
<dbReference type="STRING" id="4829.A0A168SAT3"/>
<dbReference type="OrthoDB" id="504689at2759"/>
<keyword evidence="2" id="KW-0812">Transmembrane</keyword>
<dbReference type="GO" id="GO:0003955">
    <property type="term" value="F:NAD(P)H dehydrogenase (quinone) activity"/>
    <property type="evidence" value="ECO:0007669"/>
    <property type="project" value="TreeGrafter"/>
</dbReference>
<comment type="similarity">
    <text evidence="1">Belongs to the WrbA family.</text>
</comment>
<dbReference type="OMA" id="HGMPYIP"/>
<evidence type="ECO:0000256" key="2">
    <source>
        <dbReference type="SAM" id="Phobius"/>
    </source>
</evidence>
<keyword evidence="2" id="KW-1133">Transmembrane helix</keyword>
<dbReference type="InParanoid" id="A0A168SAT3"/>
<evidence type="ECO:0000313" key="4">
    <source>
        <dbReference type="EMBL" id="SAM08167.1"/>
    </source>
</evidence>
<evidence type="ECO:0000313" key="5">
    <source>
        <dbReference type="Proteomes" id="UP000078561"/>
    </source>
</evidence>
<feature type="domain" description="Flavodoxin-like" evidence="3">
    <location>
        <begin position="7"/>
        <end position="220"/>
    </location>
</feature>
<dbReference type="GO" id="GO:0010181">
    <property type="term" value="F:FMN binding"/>
    <property type="evidence" value="ECO:0007669"/>
    <property type="project" value="InterPro"/>
</dbReference>
<dbReference type="PROSITE" id="PS50902">
    <property type="entry name" value="FLAVODOXIN_LIKE"/>
    <property type="match status" value="1"/>
</dbReference>
<dbReference type="SUPFAM" id="SSF52218">
    <property type="entry name" value="Flavoproteins"/>
    <property type="match status" value="2"/>
</dbReference>
<dbReference type="FunFam" id="3.40.50.360:FF:000001">
    <property type="entry name" value="NAD(P)H dehydrogenase (Quinone) FQR1-like"/>
    <property type="match status" value="1"/>
</dbReference>
<dbReference type="Pfam" id="PF03358">
    <property type="entry name" value="FMN_red"/>
    <property type="match status" value="1"/>
</dbReference>
<dbReference type="EMBL" id="LT554888">
    <property type="protein sequence ID" value="SAM08167.1"/>
    <property type="molecule type" value="Genomic_DNA"/>
</dbReference>
<organism evidence="4">
    <name type="scientific">Absidia glauca</name>
    <name type="common">Pin mould</name>
    <dbReference type="NCBI Taxonomy" id="4829"/>
    <lineage>
        <taxon>Eukaryota</taxon>
        <taxon>Fungi</taxon>
        <taxon>Fungi incertae sedis</taxon>
        <taxon>Mucoromycota</taxon>
        <taxon>Mucoromycotina</taxon>
        <taxon>Mucoromycetes</taxon>
        <taxon>Mucorales</taxon>
        <taxon>Cunninghamellaceae</taxon>
        <taxon>Absidia</taxon>
    </lineage>
</organism>
<feature type="transmembrane region" description="Helical" evidence="2">
    <location>
        <begin position="131"/>
        <end position="153"/>
    </location>
</feature>
<dbReference type="GO" id="GO:0016020">
    <property type="term" value="C:membrane"/>
    <property type="evidence" value="ECO:0007669"/>
    <property type="project" value="TreeGrafter"/>
</dbReference>
<evidence type="ECO:0000256" key="1">
    <source>
        <dbReference type="ARBA" id="ARBA00006961"/>
    </source>
</evidence>
<proteinExistence type="inferred from homology"/>
<reference evidence="4" key="1">
    <citation type="submission" date="2016-04" db="EMBL/GenBank/DDBJ databases">
        <authorList>
            <person name="Evans L.H."/>
            <person name="Alamgir A."/>
            <person name="Owens N."/>
            <person name="Weber N.D."/>
            <person name="Virtaneva K."/>
            <person name="Barbian K."/>
            <person name="Babar A."/>
            <person name="Rosenke K."/>
        </authorList>
    </citation>
    <scope>NUCLEOTIDE SEQUENCE [LARGE SCALE GENOMIC DNA]</scope>
    <source>
        <strain evidence="4">CBS 101.48</strain>
    </source>
</reference>
<dbReference type="InterPro" id="IPR029039">
    <property type="entry name" value="Flavoprotein-like_sf"/>
</dbReference>
<protein>
    <recommendedName>
        <fullName evidence="3">Flavodoxin-like domain-containing protein</fullName>
    </recommendedName>
</protein>
<dbReference type="Gene3D" id="3.40.50.360">
    <property type="match status" value="1"/>
</dbReference>
<gene>
    <name evidence="4" type="primary">ABSGL_13829.1 scaffold 14339</name>
</gene>
<evidence type="ECO:0000259" key="3">
    <source>
        <dbReference type="PROSITE" id="PS50902"/>
    </source>
</evidence>
<sequence>MSPAPKVNIIIYTLYHHIYTLALSVQEGLKEAGVDAKILQVPETLSDEILTKMHAPAKPDVEIATLDDLVEADGLIFGFGTRFGTMPAQFKAFLDSTGGLWAGGKLAGKFGGLFFSTASQHGGQETTGKCLLLRFLFPLSYLLIPFGMPFLFFPALTTVTYLAHHGIIYVPLGFANPHLFDNSEVVGGSAYGCGTVANGDGSRQVSDKEKEIAVTQGKNFGNVIKTYVAGKDSSA</sequence>
<dbReference type="AlphaFoldDB" id="A0A168SAT3"/>